<organism evidence="1">
    <name type="scientific">Salmonella enterica subsp. enterica serovar Napoli</name>
    <dbReference type="NCBI Taxonomy" id="1151001"/>
    <lineage>
        <taxon>Bacteria</taxon>
        <taxon>Pseudomonadati</taxon>
        <taxon>Pseudomonadota</taxon>
        <taxon>Gammaproteobacteria</taxon>
        <taxon>Enterobacterales</taxon>
        <taxon>Enterobacteriaceae</taxon>
        <taxon>Salmonella</taxon>
    </lineage>
</organism>
<dbReference type="AlphaFoldDB" id="A0A5I4KBV0"/>
<sequence length="64" mass="7288">MDQQKRLLAAFHLKCWTSPALQIQMKLLSQSSGVLHYHRSDLLAIDIPAHQVFTPSTHIYSDIS</sequence>
<reference evidence="1" key="2">
    <citation type="submission" date="2018-07" db="EMBL/GenBank/DDBJ databases">
        <authorList>
            <consortium name="NCBI Pathogen Detection Project"/>
        </authorList>
    </citation>
    <scope>NUCLEOTIDE SEQUENCE</scope>
    <source>
        <strain evidence="1">Salmonella enterica</strain>
    </source>
</reference>
<accession>A0A5I4KBV0</accession>
<dbReference type="EMBL" id="DAAMKB010000158">
    <property type="protein sequence ID" value="HAC7046954.1"/>
    <property type="molecule type" value="Genomic_DNA"/>
</dbReference>
<proteinExistence type="predicted"/>
<protein>
    <submittedName>
        <fullName evidence="1">Uncharacterized protein</fullName>
    </submittedName>
</protein>
<name>A0A5I4KBV0_SALET</name>
<gene>
    <name evidence="1" type="ORF">G0E04_23500</name>
</gene>
<reference evidence="1" key="1">
    <citation type="journal article" date="2018" name="Genome Biol.">
        <title>SKESA: strategic k-mer extension for scrupulous assemblies.</title>
        <authorList>
            <person name="Souvorov A."/>
            <person name="Agarwala R."/>
            <person name="Lipman D.J."/>
        </authorList>
    </citation>
    <scope>NUCLEOTIDE SEQUENCE</scope>
    <source>
        <strain evidence="1">Salmonella enterica</strain>
    </source>
</reference>
<evidence type="ECO:0000313" key="1">
    <source>
        <dbReference type="EMBL" id="HAC7046954.1"/>
    </source>
</evidence>
<comment type="caution">
    <text evidence="1">The sequence shown here is derived from an EMBL/GenBank/DDBJ whole genome shotgun (WGS) entry which is preliminary data.</text>
</comment>